<dbReference type="InterPro" id="IPR003594">
    <property type="entry name" value="HATPase_dom"/>
</dbReference>
<dbReference type="GO" id="GO:0004721">
    <property type="term" value="F:phosphoprotein phosphatase activity"/>
    <property type="evidence" value="ECO:0007669"/>
    <property type="project" value="TreeGrafter"/>
</dbReference>
<evidence type="ECO:0000256" key="5">
    <source>
        <dbReference type="ARBA" id="ARBA00022679"/>
    </source>
</evidence>
<dbReference type="SMART" id="SM00388">
    <property type="entry name" value="HisKA"/>
    <property type="match status" value="1"/>
</dbReference>
<dbReference type="EMBL" id="SZPU01000141">
    <property type="protein sequence ID" value="TKI53093.1"/>
    <property type="molecule type" value="Genomic_DNA"/>
</dbReference>
<reference evidence="11 12" key="1">
    <citation type="submission" date="2019-04" db="EMBL/GenBank/DDBJ databases">
        <title>Lysinibacillus genome sequencing.</title>
        <authorList>
            <person name="Dunlap C."/>
        </authorList>
    </citation>
    <scope>NUCLEOTIDE SEQUENCE [LARGE SCALE GENOMIC DNA]</scope>
    <source>
        <strain evidence="11 12">CCTCC AB 2010389</strain>
    </source>
</reference>
<dbReference type="InterPro" id="IPR036097">
    <property type="entry name" value="HisK_dim/P_sf"/>
</dbReference>
<evidence type="ECO:0000256" key="3">
    <source>
        <dbReference type="ARBA" id="ARBA00012438"/>
    </source>
</evidence>
<evidence type="ECO:0000313" key="11">
    <source>
        <dbReference type="EMBL" id="TKI53093.1"/>
    </source>
</evidence>
<evidence type="ECO:0000256" key="4">
    <source>
        <dbReference type="ARBA" id="ARBA00022553"/>
    </source>
</evidence>
<sequence>IIEWILLLSKGIYQEPKRKRKNANNKPYKNPRFSIFQDIFIQLRTLMGILKRNELERKELEKMRKEWTAGISHDLKTPLTYIKGYSFMLSSTEHEWSEQERQEFAAQIKKQAIHMENIIEDLNTVFHFDHGQFPLNLNKQDISQFIHEIVMEITENPLLKQKNISIGINTTQPVIFTFDEQILKRAINNLLMNAIIHNPNNTEIMISIMNSDKLMIKISDNGVGMNNETRKNLFNRYYRGTSTKIPSEGTGLGMSIAKQLIEAHQGTVSVESTLNKGTVVYISFKLDLTNAS</sequence>
<dbReference type="Gene3D" id="1.10.287.130">
    <property type="match status" value="1"/>
</dbReference>
<dbReference type="InterPro" id="IPR005467">
    <property type="entry name" value="His_kinase_dom"/>
</dbReference>
<dbReference type="GO" id="GO:0005524">
    <property type="term" value="F:ATP binding"/>
    <property type="evidence" value="ECO:0007669"/>
    <property type="project" value="UniProtKB-KW"/>
</dbReference>
<dbReference type="Pfam" id="PF00512">
    <property type="entry name" value="HisKA"/>
    <property type="match status" value="1"/>
</dbReference>
<dbReference type="InterPro" id="IPR004358">
    <property type="entry name" value="Sig_transdc_His_kin-like_C"/>
</dbReference>
<accession>A0A4V5TI12</accession>
<evidence type="ECO:0000256" key="8">
    <source>
        <dbReference type="ARBA" id="ARBA00022840"/>
    </source>
</evidence>
<dbReference type="EC" id="2.7.13.3" evidence="3"/>
<evidence type="ECO:0000259" key="10">
    <source>
        <dbReference type="PROSITE" id="PS50109"/>
    </source>
</evidence>
<dbReference type="Pfam" id="PF02518">
    <property type="entry name" value="HATPase_c"/>
    <property type="match status" value="1"/>
</dbReference>
<comment type="caution">
    <text evidence="11">The sequence shown here is derived from an EMBL/GenBank/DDBJ whole genome shotgun (WGS) entry which is preliminary data.</text>
</comment>
<dbReference type="GO" id="GO:0005886">
    <property type="term" value="C:plasma membrane"/>
    <property type="evidence" value="ECO:0007669"/>
    <property type="project" value="TreeGrafter"/>
</dbReference>
<dbReference type="PROSITE" id="PS50109">
    <property type="entry name" value="HIS_KIN"/>
    <property type="match status" value="1"/>
</dbReference>
<keyword evidence="5" id="KW-0808">Transferase</keyword>
<evidence type="ECO:0000313" key="12">
    <source>
        <dbReference type="Proteomes" id="UP000308744"/>
    </source>
</evidence>
<dbReference type="SUPFAM" id="SSF47384">
    <property type="entry name" value="Homodimeric domain of signal transducing histidine kinase"/>
    <property type="match status" value="1"/>
</dbReference>
<dbReference type="SMART" id="SM00387">
    <property type="entry name" value="HATPase_c"/>
    <property type="match status" value="1"/>
</dbReference>
<dbReference type="GO" id="GO:0000155">
    <property type="term" value="F:phosphorelay sensor kinase activity"/>
    <property type="evidence" value="ECO:0007669"/>
    <property type="project" value="InterPro"/>
</dbReference>
<dbReference type="SUPFAM" id="SSF55874">
    <property type="entry name" value="ATPase domain of HSP90 chaperone/DNA topoisomerase II/histidine kinase"/>
    <property type="match status" value="1"/>
</dbReference>
<dbReference type="CDD" id="cd00082">
    <property type="entry name" value="HisKA"/>
    <property type="match status" value="1"/>
</dbReference>
<proteinExistence type="predicted"/>
<dbReference type="InterPro" id="IPR003661">
    <property type="entry name" value="HisK_dim/P_dom"/>
</dbReference>
<keyword evidence="4" id="KW-0597">Phosphoprotein</keyword>
<dbReference type="AlphaFoldDB" id="A0A4V5TI12"/>
<feature type="non-terminal residue" evidence="11">
    <location>
        <position position="1"/>
    </location>
</feature>
<dbReference type="Gene3D" id="3.30.565.10">
    <property type="entry name" value="Histidine kinase-like ATPase, C-terminal domain"/>
    <property type="match status" value="1"/>
</dbReference>
<organism evidence="11 12">
    <name type="scientific">Lysinibacillus mangiferihumi</name>
    <dbReference type="NCBI Taxonomy" id="1130819"/>
    <lineage>
        <taxon>Bacteria</taxon>
        <taxon>Bacillati</taxon>
        <taxon>Bacillota</taxon>
        <taxon>Bacilli</taxon>
        <taxon>Bacillales</taxon>
        <taxon>Bacillaceae</taxon>
        <taxon>Lysinibacillus</taxon>
    </lineage>
</organism>
<protein>
    <recommendedName>
        <fullName evidence="3">histidine kinase</fullName>
        <ecNumber evidence="3">2.7.13.3</ecNumber>
    </recommendedName>
</protein>
<gene>
    <name evidence="11" type="ORF">FC756_25855</name>
</gene>
<evidence type="ECO:0000256" key="7">
    <source>
        <dbReference type="ARBA" id="ARBA00022777"/>
    </source>
</evidence>
<comment type="catalytic activity">
    <reaction evidence="1">
        <text>ATP + protein L-histidine = ADP + protein N-phospho-L-histidine.</text>
        <dbReference type="EC" id="2.7.13.3"/>
    </reaction>
</comment>
<comment type="subcellular location">
    <subcellularLocation>
        <location evidence="2">Membrane</location>
    </subcellularLocation>
</comment>
<evidence type="ECO:0000256" key="9">
    <source>
        <dbReference type="ARBA" id="ARBA00023012"/>
    </source>
</evidence>
<dbReference type="InterPro" id="IPR036890">
    <property type="entry name" value="HATPase_C_sf"/>
</dbReference>
<name>A0A4V5TI12_9BACI</name>
<keyword evidence="7 11" id="KW-0418">Kinase</keyword>
<evidence type="ECO:0000256" key="1">
    <source>
        <dbReference type="ARBA" id="ARBA00000085"/>
    </source>
</evidence>
<dbReference type="PANTHER" id="PTHR45453">
    <property type="entry name" value="PHOSPHATE REGULON SENSOR PROTEIN PHOR"/>
    <property type="match status" value="1"/>
</dbReference>
<keyword evidence="9" id="KW-0902">Two-component regulatory system</keyword>
<dbReference type="PRINTS" id="PR00344">
    <property type="entry name" value="BCTRLSENSOR"/>
</dbReference>
<keyword evidence="6" id="KW-0547">Nucleotide-binding</keyword>
<dbReference type="InterPro" id="IPR050351">
    <property type="entry name" value="BphY/WalK/GraS-like"/>
</dbReference>
<dbReference type="GO" id="GO:0016036">
    <property type="term" value="P:cellular response to phosphate starvation"/>
    <property type="evidence" value="ECO:0007669"/>
    <property type="project" value="TreeGrafter"/>
</dbReference>
<dbReference type="Proteomes" id="UP000308744">
    <property type="component" value="Unassembled WGS sequence"/>
</dbReference>
<evidence type="ECO:0000256" key="6">
    <source>
        <dbReference type="ARBA" id="ARBA00022741"/>
    </source>
</evidence>
<evidence type="ECO:0000256" key="2">
    <source>
        <dbReference type="ARBA" id="ARBA00004370"/>
    </source>
</evidence>
<keyword evidence="8" id="KW-0067">ATP-binding</keyword>
<feature type="domain" description="Histidine kinase" evidence="10">
    <location>
        <begin position="70"/>
        <end position="288"/>
    </location>
</feature>
<keyword evidence="12" id="KW-1185">Reference proteome</keyword>
<dbReference type="PANTHER" id="PTHR45453:SF1">
    <property type="entry name" value="PHOSPHATE REGULON SENSOR PROTEIN PHOR"/>
    <property type="match status" value="1"/>
</dbReference>
<dbReference type="RefSeq" id="WP_137067875.1">
    <property type="nucleotide sequence ID" value="NZ_SZPU01000141.1"/>
</dbReference>